<dbReference type="Pfam" id="PF01645">
    <property type="entry name" value="Glu_synthase"/>
    <property type="match status" value="1"/>
</dbReference>
<evidence type="ECO:0000256" key="1">
    <source>
        <dbReference type="ARBA" id="ARBA00009716"/>
    </source>
</evidence>
<keyword evidence="6" id="KW-0521">NADP</keyword>
<dbReference type="RefSeq" id="WP_023845550.1">
    <property type="nucleotide sequence ID" value="NZ_AZAJ01000001.1"/>
</dbReference>
<evidence type="ECO:0000256" key="7">
    <source>
        <dbReference type="PIRSR" id="PIRSR006429-1"/>
    </source>
</evidence>
<dbReference type="InterPro" id="IPR024188">
    <property type="entry name" value="GltB"/>
</dbReference>
<name>W9DS08_METTI</name>
<evidence type="ECO:0000256" key="6">
    <source>
        <dbReference type="PIRNR" id="PIRNR006429"/>
    </source>
</evidence>
<dbReference type="STRING" id="1090322.MettiDRAFT_1886"/>
<evidence type="ECO:0000259" key="8">
    <source>
        <dbReference type="PROSITE" id="PS51379"/>
    </source>
</evidence>
<evidence type="ECO:0000256" key="4">
    <source>
        <dbReference type="ARBA" id="ARBA00023164"/>
    </source>
</evidence>
<comment type="similarity">
    <text evidence="1 6">Belongs to the glutamate synthase family.</text>
</comment>
<dbReference type="GO" id="GO:0046872">
    <property type="term" value="F:metal ion binding"/>
    <property type="evidence" value="ECO:0007669"/>
    <property type="project" value="UniProtKB-KW"/>
</dbReference>
<keyword evidence="7" id="KW-0004">4Fe-4S</keyword>
<dbReference type="SUPFAM" id="SSF54862">
    <property type="entry name" value="4Fe-4S ferredoxins"/>
    <property type="match status" value="1"/>
</dbReference>
<feature type="binding site" evidence="7">
    <location>
        <position position="48"/>
    </location>
    <ligand>
        <name>[4Fe-4S] cluster</name>
        <dbReference type="ChEBI" id="CHEBI:49883"/>
        <label>2</label>
    </ligand>
</feature>
<keyword evidence="7" id="KW-0408">Iron</keyword>
<sequence>MSLGSVPLKYKINIDRDQCMKCMRCVDNCSYGVYRVEDDKILIDSRKCTACHRCISMCPRDAIMLKERPVDYRSHPLWTVEAREDVINQARTGKIILAGMGNAVDYPIIFDRLLLDACQVTNPSIDPLREPMELRTYIGKKPAKLEFTKNNGDIDLKTKLTPNLKLDTPIMVGHMSYGAISLPAQLSIAKAVKKTGTFMGTGEGGMHEAIYPYQDHSIVQIASGRFGVDIDYLERGAAIEIKVGQGAKPGIGGHLPGEKVCADVSCTRMIPLGSDAISPAPHHDIYSIEDLAQLVRSLKEATNWEKPVFVKIAAVHNVAAIAAGIARSSADAVVIDGFKGGTGAAPKVFRDNVGIPIEAAVAAVDQKLNDQGIRNEVSIIASGGIRNSGDLAKSIALGADAVYIGTASLIALGCRVCGNCYRGLCPWGIATQKPELVSRIDSDVGAENIANLIHAWTLELSELMGAAGLNSIESLRGNRERLRGYMLDQGLLDVLQIESMGA</sequence>
<dbReference type="GO" id="GO:0051539">
    <property type="term" value="F:4 iron, 4 sulfur cluster binding"/>
    <property type="evidence" value="ECO:0007669"/>
    <property type="project" value="UniProtKB-KW"/>
</dbReference>
<keyword evidence="10" id="KW-1185">Reference proteome</keyword>
<organism evidence="9 10">
    <name type="scientific">Methanolobus tindarius DSM 2278</name>
    <dbReference type="NCBI Taxonomy" id="1090322"/>
    <lineage>
        <taxon>Archaea</taxon>
        <taxon>Methanobacteriati</taxon>
        <taxon>Methanobacteriota</taxon>
        <taxon>Stenosarchaea group</taxon>
        <taxon>Methanomicrobia</taxon>
        <taxon>Methanosarcinales</taxon>
        <taxon>Methanosarcinaceae</taxon>
        <taxon>Methanolobus</taxon>
    </lineage>
</organism>
<comment type="cofactor">
    <cofactor evidence="6">
        <name>FMN</name>
        <dbReference type="ChEBI" id="CHEBI:58210"/>
    </cofactor>
</comment>
<dbReference type="PROSITE" id="PS00198">
    <property type="entry name" value="4FE4S_FER_1"/>
    <property type="match status" value="1"/>
</dbReference>
<comment type="catalytic activity">
    <reaction evidence="5 6">
        <text>2 L-glutamate + NADP(+) = L-glutamine + 2-oxoglutarate + NADPH + H(+)</text>
        <dbReference type="Rhea" id="RHEA:15501"/>
        <dbReference type="ChEBI" id="CHEBI:15378"/>
        <dbReference type="ChEBI" id="CHEBI:16810"/>
        <dbReference type="ChEBI" id="CHEBI:29985"/>
        <dbReference type="ChEBI" id="CHEBI:57783"/>
        <dbReference type="ChEBI" id="CHEBI:58349"/>
        <dbReference type="ChEBI" id="CHEBI:58359"/>
        <dbReference type="EC" id="1.4.1.13"/>
    </reaction>
</comment>
<feature type="binding site" evidence="7">
    <location>
        <position position="22"/>
    </location>
    <ligand>
        <name>[4Fe-4S] cluster</name>
        <dbReference type="ChEBI" id="CHEBI:49883"/>
        <label>1</label>
    </ligand>
</feature>
<dbReference type="InterPro" id="IPR017900">
    <property type="entry name" value="4Fe4S_Fe_S_CS"/>
</dbReference>
<evidence type="ECO:0000256" key="3">
    <source>
        <dbReference type="ARBA" id="ARBA00023002"/>
    </source>
</evidence>
<accession>W9DS08</accession>
<protein>
    <recommendedName>
        <fullName evidence="6">Archaeal glutamate synthase [NADPH]</fullName>
        <ecNumber evidence="6">1.4.1.13</ecNumber>
    </recommendedName>
</protein>
<evidence type="ECO:0000313" key="9">
    <source>
        <dbReference type="EMBL" id="ETA68415.1"/>
    </source>
</evidence>
<dbReference type="InterPro" id="IPR002932">
    <property type="entry name" value="Glu_synthdom"/>
</dbReference>
<dbReference type="CDD" id="cd02808">
    <property type="entry name" value="GltS_FMN"/>
    <property type="match status" value="1"/>
</dbReference>
<dbReference type="PIRSF" id="PIRSF500061">
    <property type="entry name" value="GOGAT_lg2_archl"/>
    <property type="match status" value="1"/>
</dbReference>
<reference evidence="9 10" key="1">
    <citation type="submission" date="2013-08" db="EMBL/GenBank/DDBJ databases">
        <authorList>
            <consortium name="DOE Joint Genome Institute"/>
            <person name="Eisen J."/>
            <person name="Huntemann M."/>
            <person name="Han J."/>
            <person name="Chen A."/>
            <person name="Kyrpides N."/>
            <person name="Mavromatis K."/>
            <person name="Markowitz V."/>
            <person name="Palaniappan K."/>
            <person name="Ivanova N."/>
            <person name="Schaumberg A."/>
            <person name="Pati A."/>
            <person name="Liolios K."/>
            <person name="Nordberg H.P."/>
            <person name="Cantor M.N."/>
            <person name="Hua S.X."/>
            <person name="Woyke T."/>
        </authorList>
    </citation>
    <scope>NUCLEOTIDE SEQUENCE [LARGE SCALE GENOMIC DNA]</scope>
    <source>
        <strain evidence="9 10">DSM 2278</strain>
    </source>
</reference>
<dbReference type="InterPro" id="IPR043578">
    <property type="entry name" value="GltB_archl_type"/>
</dbReference>
<dbReference type="AlphaFoldDB" id="W9DS08"/>
<feature type="domain" description="4Fe-4S ferredoxin-type" evidence="8">
    <location>
        <begin position="10"/>
        <end position="38"/>
    </location>
</feature>
<feature type="binding site" evidence="7">
    <location>
        <position position="51"/>
    </location>
    <ligand>
        <name>[4Fe-4S] cluster</name>
        <dbReference type="ChEBI" id="CHEBI:49883"/>
        <label>2</label>
    </ligand>
</feature>
<dbReference type="Gene3D" id="3.20.20.70">
    <property type="entry name" value="Aldolase class I"/>
    <property type="match status" value="1"/>
</dbReference>
<dbReference type="PIRSF" id="PIRSF006429">
    <property type="entry name" value="GOGAT_lg_2"/>
    <property type="match status" value="1"/>
</dbReference>
<dbReference type="Pfam" id="PF13237">
    <property type="entry name" value="Fer4_10"/>
    <property type="match status" value="1"/>
</dbReference>
<gene>
    <name evidence="9" type="ORF">MettiDRAFT_1886</name>
</gene>
<dbReference type="InterPro" id="IPR013785">
    <property type="entry name" value="Aldolase_TIM"/>
</dbReference>
<dbReference type="EMBL" id="AZAJ01000001">
    <property type="protein sequence ID" value="ETA68415.1"/>
    <property type="molecule type" value="Genomic_DNA"/>
</dbReference>
<dbReference type="EC" id="1.4.1.13" evidence="6"/>
<dbReference type="PANTHER" id="PTHR43819:SF1">
    <property type="entry name" value="ARCHAEAL-TYPE GLUTAMATE SYNTHASE [NADPH]"/>
    <property type="match status" value="1"/>
</dbReference>
<keyword evidence="7" id="KW-0479">Metal-binding</keyword>
<dbReference type="SUPFAM" id="SSF51395">
    <property type="entry name" value="FMN-linked oxidoreductases"/>
    <property type="match status" value="1"/>
</dbReference>
<dbReference type="GeneID" id="96962494"/>
<dbReference type="SMART" id="SM01240">
    <property type="entry name" value="IMPDH"/>
    <property type="match status" value="1"/>
</dbReference>
<feature type="binding site" evidence="7">
    <location>
        <position position="25"/>
    </location>
    <ligand>
        <name>[4Fe-4S] cluster</name>
        <dbReference type="ChEBI" id="CHEBI:49883"/>
        <label>1</label>
    </ligand>
</feature>
<comment type="caution">
    <text evidence="9">The sequence shown here is derived from an EMBL/GenBank/DDBJ whole genome shotgun (WGS) entry which is preliminary data.</text>
</comment>
<proteinExistence type="inferred from homology"/>
<feature type="binding site" evidence="7">
    <location>
        <position position="54"/>
    </location>
    <ligand>
        <name>[4Fe-4S] cluster</name>
        <dbReference type="ChEBI" id="CHEBI:49883"/>
        <label>2</label>
    </ligand>
</feature>
<feature type="binding site" evidence="7">
    <location>
        <position position="29"/>
    </location>
    <ligand>
        <name>[4Fe-4S] cluster</name>
        <dbReference type="ChEBI" id="CHEBI:49883"/>
        <label>2</label>
    </ligand>
</feature>
<feature type="domain" description="4Fe-4S ferredoxin-type" evidence="8">
    <location>
        <begin position="39"/>
        <end position="68"/>
    </location>
</feature>
<dbReference type="GO" id="GO:0004355">
    <property type="term" value="F:glutamate synthase (NADPH) activity"/>
    <property type="evidence" value="ECO:0007669"/>
    <property type="project" value="UniProtKB-EC"/>
</dbReference>
<dbReference type="Proteomes" id="UP000019483">
    <property type="component" value="Unassembled WGS sequence"/>
</dbReference>
<evidence type="ECO:0000256" key="5">
    <source>
        <dbReference type="ARBA" id="ARBA00048151"/>
    </source>
</evidence>
<dbReference type="PROSITE" id="PS51379">
    <property type="entry name" value="4FE4S_FER_2"/>
    <property type="match status" value="2"/>
</dbReference>
<feature type="binding site" evidence="7">
    <location>
        <position position="19"/>
    </location>
    <ligand>
        <name>[4Fe-4S] cluster</name>
        <dbReference type="ChEBI" id="CHEBI:49883"/>
        <label>1</label>
    </ligand>
</feature>
<dbReference type="PANTHER" id="PTHR43819">
    <property type="entry name" value="ARCHAEAL-TYPE GLUTAMATE SYNTHASE [NADPH]"/>
    <property type="match status" value="1"/>
</dbReference>
<feature type="binding site" evidence="7">
    <location>
        <position position="58"/>
    </location>
    <ligand>
        <name>[4Fe-4S] cluster</name>
        <dbReference type="ChEBI" id="CHEBI:49883"/>
        <label>1</label>
    </ligand>
</feature>
<keyword evidence="6" id="KW-0285">Flavoprotein</keyword>
<evidence type="ECO:0000256" key="2">
    <source>
        <dbReference type="ARBA" id="ARBA00022605"/>
    </source>
</evidence>
<dbReference type="InterPro" id="IPR017896">
    <property type="entry name" value="4Fe4S_Fe-S-bd"/>
</dbReference>
<keyword evidence="7" id="KW-0411">Iron-sulfur</keyword>
<keyword evidence="6" id="KW-0288">FMN</keyword>
<evidence type="ECO:0000313" key="10">
    <source>
        <dbReference type="Proteomes" id="UP000019483"/>
    </source>
</evidence>
<keyword evidence="3 6" id="KW-0560">Oxidoreductase</keyword>
<dbReference type="OrthoDB" id="2837at2157"/>
<keyword evidence="4 6" id="KW-0314">Glutamate biosynthesis</keyword>
<keyword evidence="2 6" id="KW-0028">Amino-acid biosynthesis</keyword>
<dbReference type="Gene3D" id="3.30.70.20">
    <property type="match status" value="1"/>
</dbReference>
<dbReference type="GO" id="GO:0006537">
    <property type="term" value="P:glutamate biosynthetic process"/>
    <property type="evidence" value="ECO:0007669"/>
    <property type="project" value="UniProtKB-KW"/>
</dbReference>